<reference evidence="1" key="1">
    <citation type="submission" date="2022-07" db="EMBL/GenBank/DDBJ databases">
        <title>Genetic diversity of Erwinia pyrifoliae.</title>
        <authorList>
            <person name="Park D.S."/>
            <person name="Ham H."/>
        </authorList>
    </citation>
    <scope>NUCLEOTIDE SEQUENCE</scope>
    <source>
        <strain evidence="1">CP201486</strain>
    </source>
</reference>
<evidence type="ECO:0000313" key="2">
    <source>
        <dbReference type="Proteomes" id="UP001058553"/>
    </source>
</evidence>
<evidence type="ECO:0000313" key="1">
    <source>
        <dbReference type="EMBL" id="UWS32492.1"/>
    </source>
</evidence>
<proteinExistence type="predicted"/>
<protein>
    <submittedName>
        <fullName evidence="1">Uncharacterized protein</fullName>
    </submittedName>
</protein>
<dbReference type="RefSeq" id="WP_259819384.1">
    <property type="nucleotide sequence ID" value="NZ_CP103445.1"/>
</dbReference>
<accession>A0ABY5X5T5</accession>
<gene>
    <name evidence="1" type="ORF">NYP84_12705</name>
</gene>
<dbReference type="Proteomes" id="UP001058553">
    <property type="component" value="Chromosome"/>
</dbReference>
<name>A0ABY5X5T5_ERWPY</name>
<sequence>MGKSVWTAALADPQLRKVIGSNIPELDSAEIHIGFSERPNNQDYPDADTFKQLSSRFTPYVIWRTIVVLGIAKLLQHNLFNDKKTWQEKVSWIEQNPERVAQFMADASQQAVVKNQHFLILFDALDRLSTDWSLMDSMVRDLLRVVLWLKPYPRLSAKVFLREDQLERTVTDFPDASKLLATKAELSWALNDLHGLLWQYLLNAKGNAGDVLRGLYQHSVGKSVIEANGLYLPHDEIKRETEAQRALFSALAGPWMGKDRRRGVPYIWAVSHLADGNGRTSPRSFLAAIRQAAEDSRDKYQDHPYPLHYESVKRGVQEASGIRVGELAEDYPWVRVFFDPLGGLTVPVDFSYVLQRWHDAFPNGPQDAGNNRLPPQHVEKGWPGIKQDLLRIGVFEERADERIDMPDLYRVGFGLGRKGGVKPNKQ</sequence>
<dbReference type="EMBL" id="CP103445">
    <property type="protein sequence ID" value="UWS32492.1"/>
    <property type="molecule type" value="Genomic_DNA"/>
</dbReference>
<organism evidence="1 2">
    <name type="scientific">Erwinia pyrifoliae</name>
    <dbReference type="NCBI Taxonomy" id="79967"/>
    <lineage>
        <taxon>Bacteria</taxon>
        <taxon>Pseudomonadati</taxon>
        <taxon>Pseudomonadota</taxon>
        <taxon>Gammaproteobacteria</taxon>
        <taxon>Enterobacterales</taxon>
        <taxon>Erwiniaceae</taxon>
        <taxon>Erwinia</taxon>
    </lineage>
</organism>
<keyword evidence="2" id="KW-1185">Reference proteome</keyword>